<sequence length="204" mass="23359">MSERDELRRRISRLQQSKNHSKVESGSRRIKNLSVEFFERDSEKNKNRKHPNLADPWDVSSTAQRFQVSRDGNDPPNVVRVCPPSVWSNPFRIGEMGAETLRGRHLQAVGLFTEWLLHSQESRPRQLRGRLKELKRKNLGCFCPLDLPCHADVLLLLANSSNKLQELLLTVENITPKTLAEQIRGQFGNEYAKNLAIQIIKGLG</sequence>
<evidence type="ECO:0000313" key="3">
    <source>
        <dbReference type="EMBL" id="MAH63668.1"/>
    </source>
</evidence>
<dbReference type="Pfam" id="PF14216">
    <property type="entry name" value="DUF4326"/>
    <property type="match status" value="1"/>
</dbReference>
<dbReference type="EMBL" id="NZEX01000106">
    <property type="protein sequence ID" value="MAH63668.1"/>
    <property type="molecule type" value="Genomic_DNA"/>
</dbReference>
<organism evidence="3 4">
    <name type="scientific">SAR324 cluster bacterium</name>
    <dbReference type="NCBI Taxonomy" id="2024889"/>
    <lineage>
        <taxon>Bacteria</taxon>
        <taxon>Deltaproteobacteria</taxon>
        <taxon>SAR324 cluster</taxon>
    </lineage>
</organism>
<comment type="caution">
    <text evidence="3">The sequence shown here is derived from an EMBL/GenBank/DDBJ whole genome shotgun (WGS) entry which is preliminary data.</text>
</comment>
<name>A0A2D6YKF0_9DELT</name>
<reference evidence="4" key="1">
    <citation type="submission" date="2017-09" db="EMBL/GenBank/DDBJ databases">
        <title>The Reconstruction of 2,631 Draft Metagenome-Assembled Genomes from the Global Oceans.</title>
        <authorList>
            <person name="Tully B.J."/>
            <person name="Graham E.D."/>
            <person name="Heidelberg J.F."/>
        </authorList>
    </citation>
    <scope>NUCLEOTIDE SEQUENCE [LARGE SCALE GENOMIC DNA]</scope>
</reference>
<evidence type="ECO:0000259" key="2">
    <source>
        <dbReference type="Pfam" id="PF14216"/>
    </source>
</evidence>
<dbReference type="Proteomes" id="UP000226525">
    <property type="component" value="Unassembled WGS sequence"/>
</dbReference>
<proteinExistence type="predicted"/>
<feature type="domain" description="DUF4326" evidence="2">
    <location>
        <begin position="71"/>
        <end position="155"/>
    </location>
</feature>
<protein>
    <recommendedName>
        <fullName evidence="2">DUF4326 domain-containing protein</fullName>
    </recommendedName>
</protein>
<dbReference type="InterPro" id="IPR025475">
    <property type="entry name" value="DUF4326"/>
</dbReference>
<accession>A0A2D6YKF0</accession>
<dbReference type="AlphaFoldDB" id="A0A2D6YKF0"/>
<gene>
    <name evidence="3" type="ORF">CMN54_09535</name>
</gene>
<evidence type="ECO:0000313" key="4">
    <source>
        <dbReference type="Proteomes" id="UP000226525"/>
    </source>
</evidence>
<feature type="region of interest" description="Disordered" evidence="1">
    <location>
        <begin position="1"/>
        <end position="28"/>
    </location>
</feature>
<evidence type="ECO:0000256" key="1">
    <source>
        <dbReference type="SAM" id="MobiDB-lite"/>
    </source>
</evidence>